<dbReference type="HOGENOM" id="CLU_023736_0_0_9"/>
<dbReference type="PATRIC" id="fig|44252.3.peg.261"/>
<keyword evidence="4" id="KW-1185">Reference proteome</keyword>
<evidence type="ECO:0000259" key="2">
    <source>
        <dbReference type="Pfam" id="PF00535"/>
    </source>
</evidence>
<dbReference type="STRING" id="44252.DJ90_2068"/>
<dbReference type="Pfam" id="PF00535">
    <property type="entry name" value="Glycos_transf_2"/>
    <property type="match status" value="1"/>
</dbReference>
<reference evidence="3 4" key="1">
    <citation type="submission" date="2014-04" db="EMBL/GenBank/DDBJ databases">
        <authorList>
            <person name="Bishop-Lilly K.A."/>
            <person name="Broomall S.M."/>
            <person name="Chain P.S."/>
            <person name="Chertkov O."/>
            <person name="Coyne S.R."/>
            <person name="Daligault H.E."/>
            <person name="Davenport K.W."/>
            <person name="Erkkila T."/>
            <person name="Frey K.G."/>
            <person name="Gibbons H.S."/>
            <person name="Gu W."/>
            <person name="Jaissle J."/>
            <person name="Johnson S.L."/>
            <person name="Koroleva G.I."/>
            <person name="Ladner J.T."/>
            <person name="Lo C.-C."/>
            <person name="Minogue T.D."/>
            <person name="Munk C."/>
            <person name="Palacios G.F."/>
            <person name="Redden C.L."/>
            <person name="Rosenzweig C.N."/>
            <person name="Scholz M.B."/>
            <person name="Teshima H."/>
            <person name="Xu Y."/>
        </authorList>
    </citation>
    <scope>NUCLEOTIDE SEQUENCE [LARGE SCALE GENOMIC DNA]</scope>
    <source>
        <strain evidence="3 4">8244</strain>
    </source>
</reference>
<comment type="caution">
    <text evidence="3">The sequence shown here is derived from an EMBL/GenBank/DDBJ whole genome shotgun (WGS) entry which is preliminary data.</text>
</comment>
<keyword evidence="1" id="KW-0802">TPR repeat</keyword>
<evidence type="ECO:0000256" key="1">
    <source>
        <dbReference type="PROSITE-ProRule" id="PRU00339"/>
    </source>
</evidence>
<dbReference type="PANTHER" id="PTHR43630:SF2">
    <property type="entry name" value="GLYCOSYLTRANSFERASE"/>
    <property type="match status" value="1"/>
</dbReference>
<dbReference type="GeneID" id="77008304"/>
<dbReference type="SMART" id="SM00028">
    <property type="entry name" value="TPR"/>
    <property type="match status" value="3"/>
</dbReference>
<protein>
    <submittedName>
        <fullName evidence="3">Glycosyl transferase 2 family protein</fullName>
    </submittedName>
</protein>
<dbReference type="PANTHER" id="PTHR43630">
    <property type="entry name" value="POLY-BETA-1,6-N-ACETYL-D-GLUCOSAMINE SYNTHASE"/>
    <property type="match status" value="1"/>
</dbReference>
<dbReference type="RefSeq" id="WP_036624202.1">
    <property type="nucleotide sequence ID" value="NZ_JAKOBR010000102.1"/>
</dbReference>
<dbReference type="InterPro" id="IPR029044">
    <property type="entry name" value="Nucleotide-diphossugar_trans"/>
</dbReference>
<dbReference type="SUPFAM" id="SSF48452">
    <property type="entry name" value="TPR-like"/>
    <property type="match status" value="1"/>
</dbReference>
<dbReference type="AlphaFoldDB" id="A0A090ZLL7"/>
<gene>
    <name evidence="3" type="ORF">DJ90_2068</name>
</gene>
<dbReference type="EMBL" id="JMQA01000001">
    <property type="protein sequence ID" value="KFN12279.1"/>
    <property type="molecule type" value="Genomic_DNA"/>
</dbReference>
<name>A0A090ZLL7_PAEMA</name>
<feature type="repeat" description="TPR" evidence="1">
    <location>
        <begin position="264"/>
        <end position="297"/>
    </location>
</feature>
<evidence type="ECO:0000313" key="4">
    <source>
        <dbReference type="Proteomes" id="UP000029278"/>
    </source>
</evidence>
<dbReference type="Gene3D" id="1.25.40.10">
    <property type="entry name" value="Tetratricopeptide repeat domain"/>
    <property type="match status" value="1"/>
</dbReference>
<evidence type="ECO:0000313" key="3">
    <source>
        <dbReference type="EMBL" id="KFN12279.1"/>
    </source>
</evidence>
<dbReference type="SUPFAM" id="SSF53448">
    <property type="entry name" value="Nucleotide-diphospho-sugar transferases"/>
    <property type="match status" value="1"/>
</dbReference>
<dbReference type="InterPro" id="IPR011990">
    <property type="entry name" value="TPR-like_helical_dom_sf"/>
</dbReference>
<dbReference type="OrthoDB" id="9815923at2"/>
<proteinExistence type="predicted"/>
<dbReference type="Pfam" id="PF13181">
    <property type="entry name" value="TPR_8"/>
    <property type="match status" value="1"/>
</dbReference>
<dbReference type="CDD" id="cd02511">
    <property type="entry name" value="Beta4Glucosyltransferase"/>
    <property type="match status" value="1"/>
</dbReference>
<keyword evidence="3" id="KW-0808">Transferase</keyword>
<dbReference type="GO" id="GO:0016740">
    <property type="term" value="F:transferase activity"/>
    <property type="evidence" value="ECO:0007669"/>
    <property type="project" value="UniProtKB-KW"/>
</dbReference>
<dbReference type="InterPro" id="IPR001173">
    <property type="entry name" value="Glyco_trans_2-like"/>
</dbReference>
<accession>A0A090ZLL7</accession>
<sequence length="370" mass="42995">MITISLCMIVKNEEAAIGRCLETAADLVDEIVIVDTGSTDDTKSVVSRFTSQFYTFNWVDDFAAARNYAFEQATMDFILWLDADDVIEPADRDKLRELKQTLDPNADSVTMLYHLSKDEYGNVTFSLRRNRLVRRSRNFRWIGPVHEYLEVGGHTVHSDIAITHLSKNDGKDSDRNLKIYERRLSVEEELTPRDIYYYANELKDHGFHRKAIRYYETFLNGGKGWIEDNISACGKLADCYHALGDRQSELEATLRSLQYDHPRAEFCCRLGYHFLNEQNYKAAIFWYRSAIQAKPEDDHLGFANPAFWTWLPHLQLSVCYDRIGKYELASQHNELALHYRPEDPRMLKNREYFRTRLEQPLEAAAGGMSS</sequence>
<feature type="domain" description="Glycosyltransferase 2-like" evidence="2">
    <location>
        <begin position="5"/>
        <end position="128"/>
    </location>
</feature>
<dbReference type="Gene3D" id="3.90.550.10">
    <property type="entry name" value="Spore Coat Polysaccharide Biosynthesis Protein SpsA, Chain A"/>
    <property type="match status" value="1"/>
</dbReference>
<organism evidence="3 4">
    <name type="scientific">Paenibacillus macerans</name>
    <name type="common">Bacillus macerans</name>
    <dbReference type="NCBI Taxonomy" id="44252"/>
    <lineage>
        <taxon>Bacteria</taxon>
        <taxon>Bacillati</taxon>
        <taxon>Bacillota</taxon>
        <taxon>Bacilli</taxon>
        <taxon>Bacillales</taxon>
        <taxon>Paenibacillaceae</taxon>
        <taxon>Paenibacillus</taxon>
    </lineage>
</organism>
<dbReference type="InterPro" id="IPR019734">
    <property type="entry name" value="TPR_rpt"/>
</dbReference>
<dbReference type="Proteomes" id="UP000029278">
    <property type="component" value="Unassembled WGS sequence"/>
</dbReference>
<dbReference type="PROSITE" id="PS50005">
    <property type="entry name" value="TPR"/>
    <property type="match status" value="1"/>
</dbReference>